<accession>A0A217EFE3</accession>
<evidence type="ECO:0000256" key="1">
    <source>
        <dbReference type="ARBA" id="ARBA00023015"/>
    </source>
</evidence>
<dbReference type="Gene3D" id="1.10.10.10">
    <property type="entry name" value="Winged helix-like DNA-binding domain superfamily/Winged helix DNA-binding domain"/>
    <property type="match status" value="1"/>
</dbReference>
<dbReference type="PROSITE" id="PS50042">
    <property type="entry name" value="CNMP_BINDING_3"/>
    <property type="match status" value="1"/>
</dbReference>
<dbReference type="SUPFAM" id="SSF51206">
    <property type="entry name" value="cAMP-binding domain-like"/>
    <property type="match status" value="1"/>
</dbReference>
<dbReference type="CDD" id="cd00038">
    <property type="entry name" value="CAP_ED"/>
    <property type="match status" value="1"/>
</dbReference>
<keyword evidence="2" id="KW-0238">DNA-binding</keyword>
<dbReference type="EMBL" id="FZLN01000001">
    <property type="protein sequence ID" value="SNQ29064.1"/>
    <property type="molecule type" value="Genomic_DNA"/>
</dbReference>
<proteinExistence type="predicted"/>
<keyword evidence="1" id="KW-0805">Transcription regulation</keyword>
<name>A0A217EFE3_9GAMM</name>
<dbReference type="GO" id="GO:0003700">
    <property type="term" value="F:DNA-binding transcription factor activity"/>
    <property type="evidence" value="ECO:0007669"/>
    <property type="project" value="TreeGrafter"/>
</dbReference>
<dbReference type="InterPro" id="IPR050397">
    <property type="entry name" value="Env_Response_Regulators"/>
</dbReference>
<dbReference type="OrthoDB" id="6698682at2"/>
<evidence type="ECO:0000259" key="4">
    <source>
        <dbReference type="PROSITE" id="PS50042"/>
    </source>
</evidence>
<dbReference type="Gene3D" id="2.60.120.10">
    <property type="entry name" value="Jelly Rolls"/>
    <property type="match status" value="1"/>
</dbReference>
<protein>
    <submittedName>
        <fullName evidence="5">Transcriptional regulator, Crp/Fnr family</fullName>
    </submittedName>
</protein>
<dbReference type="GO" id="GO:0003677">
    <property type="term" value="F:DNA binding"/>
    <property type="evidence" value="ECO:0007669"/>
    <property type="project" value="UniProtKB-KW"/>
</dbReference>
<evidence type="ECO:0000256" key="2">
    <source>
        <dbReference type="ARBA" id="ARBA00023125"/>
    </source>
</evidence>
<gene>
    <name evidence="5" type="ORF">SAMN05444584_0998</name>
</gene>
<dbReference type="Pfam" id="PF13545">
    <property type="entry name" value="HTH_Crp_2"/>
    <property type="match status" value="1"/>
</dbReference>
<keyword evidence="6" id="KW-1185">Reference proteome</keyword>
<evidence type="ECO:0000256" key="3">
    <source>
        <dbReference type="ARBA" id="ARBA00023163"/>
    </source>
</evidence>
<evidence type="ECO:0000313" key="6">
    <source>
        <dbReference type="Proteomes" id="UP000243463"/>
    </source>
</evidence>
<dbReference type="PANTHER" id="PTHR24567:SF26">
    <property type="entry name" value="REGULATORY PROTEIN YEIL"/>
    <property type="match status" value="1"/>
</dbReference>
<dbReference type="GO" id="GO:0005829">
    <property type="term" value="C:cytosol"/>
    <property type="evidence" value="ECO:0007669"/>
    <property type="project" value="TreeGrafter"/>
</dbReference>
<dbReference type="InterPro" id="IPR036388">
    <property type="entry name" value="WH-like_DNA-bd_sf"/>
</dbReference>
<dbReference type="SUPFAM" id="SSF46785">
    <property type="entry name" value="Winged helix' DNA-binding domain"/>
    <property type="match status" value="1"/>
</dbReference>
<dbReference type="InterPro" id="IPR014710">
    <property type="entry name" value="RmlC-like_jellyroll"/>
</dbReference>
<dbReference type="InterPro" id="IPR018490">
    <property type="entry name" value="cNMP-bd_dom_sf"/>
</dbReference>
<dbReference type="InterPro" id="IPR036390">
    <property type="entry name" value="WH_DNA-bd_sf"/>
</dbReference>
<keyword evidence="3" id="KW-0804">Transcription</keyword>
<dbReference type="InterPro" id="IPR012318">
    <property type="entry name" value="HTH_CRP"/>
</dbReference>
<dbReference type="Proteomes" id="UP000243463">
    <property type="component" value="Unassembled WGS sequence"/>
</dbReference>
<evidence type="ECO:0000313" key="5">
    <source>
        <dbReference type="EMBL" id="SNQ29064.1"/>
    </source>
</evidence>
<feature type="domain" description="Cyclic nucleotide-binding" evidence="4">
    <location>
        <begin position="43"/>
        <end position="146"/>
    </location>
</feature>
<dbReference type="AlphaFoldDB" id="A0A217EFE3"/>
<reference evidence="6" key="1">
    <citation type="submission" date="2017-06" db="EMBL/GenBank/DDBJ databases">
        <authorList>
            <person name="Varghese N."/>
            <person name="Submissions S."/>
        </authorList>
    </citation>
    <scope>NUCLEOTIDE SEQUENCE [LARGE SCALE GENOMIC DNA]</scope>
    <source>
        <strain evidence="6">ANC 5114</strain>
    </source>
</reference>
<dbReference type="PANTHER" id="PTHR24567">
    <property type="entry name" value="CRP FAMILY TRANSCRIPTIONAL REGULATORY PROTEIN"/>
    <property type="match status" value="1"/>
</dbReference>
<sequence length="268" mass="30898">MVIVESKKLSALSHHYDLDEMSSYFSSSADVLEAIRILENYQLIQDLEEHDKALLIKHIKIKKYYHNQLIYKQNTTCHDINLILDGVLKLGWTTSSGKCLTDAFLPAGMLINIVPIFSNRPFVHDYFSQGSTVIANIPADIFKRVIQNNAKALTQLLKLICARTQINREKLFFYSTASLRTRLAKELLFLVDFHSQQDNNQFLIKLKLNQENFAELLGTTRQSINKEFAWFSEHEILEVKYNQILILNYDALNTIAQGENSLSATKFY</sequence>
<organism evidence="5 6">
    <name type="scientific">Acinetobacter apis</name>
    <dbReference type="NCBI Taxonomy" id="1229165"/>
    <lineage>
        <taxon>Bacteria</taxon>
        <taxon>Pseudomonadati</taxon>
        <taxon>Pseudomonadota</taxon>
        <taxon>Gammaproteobacteria</taxon>
        <taxon>Moraxellales</taxon>
        <taxon>Moraxellaceae</taxon>
        <taxon>Acinetobacter</taxon>
    </lineage>
</organism>
<dbReference type="InterPro" id="IPR000595">
    <property type="entry name" value="cNMP-bd_dom"/>
</dbReference>